<evidence type="ECO:0000256" key="4">
    <source>
        <dbReference type="ARBA" id="ARBA00022692"/>
    </source>
</evidence>
<accession>A0A2S6GBR3</accession>
<feature type="transmembrane region" description="Helical" evidence="8">
    <location>
        <begin position="284"/>
        <end position="302"/>
    </location>
</feature>
<evidence type="ECO:0000313" key="10">
    <source>
        <dbReference type="Proteomes" id="UP000239203"/>
    </source>
</evidence>
<organism evidence="9 10">
    <name type="scientific">Actinokineospora auranticolor</name>
    <dbReference type="NCBI Taxonomy" id="155976"/>
    <lineage>
        <taxon>Bacteria</taxon>
        <taxon>Bacillati</taxon>
        <taxon>Actinomycetota</taxon>
        <taxon>Actinomycetes</taxon>
        <taxon>Pseudonocardiales</taxon>
        <taxon>Pseudonocardiaceae</taxon>
        <taxon>Actinokineospora</taxon>
    </lineage>
</organism>
<dbReference type="OrthoDB" id="145388at2"/>
<feature type="transmembrane region" description="Helical" evidence="8">
    <location>
        <begin position="43"/>
        <end position="62"/>
    </location>
</feature>
<evidence type="ECO:0000256" key="1">
    <source>
        <dbReference type="ARBA" id="ARBA00004651"/>
    </source>
</evidence>
<dbReference type="RefSeq" id="WP_104483388.1">
    <property type="nucleotide sequence ID" value="NZ_CP154825.1"/>
</dbReference>
<feature type="transmembrane region" description="Helical" evidence="8">
    <location>
        <begin position="308"/>
        <end position="329"/>
    </location>
</feature>
<reference evidence="9 10" key="1">
    <citation type="submission" date="2018-02" db="EMBL/GenBank/DDBJ databases">
        <title>Genomic Encyclopedia of Archaeal and Bacterial Type Strains, Phase II (KMG-II): from individual species to whole genera.</title>
        <authorList>
            <person name="Goeker M."/>
        </authorList>
    </citation>
    <scope>NUCLEOTIDE SEQUENCE [LARGE SCALE GENOMIC DNA]</scope>
    <source>
        <strain evidence="9 10">YU 961-1</strain>
    </source>
</reference>
<evidence type="ECO:0000313" key="9">
    <source>
        <dbReference type="EMBL" id="PPK61715.1"/>
    </source>
</evidence>
<comment type="subcellular location">
    <subcellularLocation>
        <location evidence="1">Cell membrane</location>
        <topology evidence="1">Multi-pass membrane protein</topology>
    </subcellularLocation>
</comment>
<name>A0A2S6GBR3_9PSEU</name>
<keyword evidence="6 8" id="KW-0472">Membrane</keyword>
<evidence type="ECO:0000256" key="2">
    <source>
        <dbReference type="ARBA" id="ARBA00022448"/>
    </source>
</evidence>
<feature type="compositionally biased region" description="Pro residues" evidence="7">
    <location>
        <begin position="423"/>
        <end position="436"/>
    </location>
</feature>
<feature type="transmembrane region" description="Helical" evidence="8">
    <location>
        <begin position="83"/>
        <end position="110"/>
    </location>
</feature>
<evidence type="ECO:0000256" key="6">
    <source>
        <dbReference type="ARBA" id="ARBA00023136"/>
    </source>
</evidence>
<feature type="transmembrane region" description="Helical" evidence="8">
    <location>
        <begin position="349"/>
        <end position="368"/>
    </location>
</feature>
<keyword evidence="4 8" id="KW-0812">Transmembrane</keyword>
<keyword evidence="3" id="KW-1003">Cell membrane</keyword>
<comment type="caution">
    <text evidence="9">The sequence shown here is derived from an EMBL/GenBank/DDBJ whole genome shotgun (WGS) entry which is preliminary data.</text>
</comment>
<dbReference type="EMBL" id="PTIX01000039">
    <property type="protein sequence ID" value="PPK61715.1"/>
    <property type="molecule type" value="Genomic_DNA"/>
</dbReference>
<dbReference type="CDD" id="cd06173">
    <property type="entry name" value="MFS_MefA_like"/>
    <property type="match status" value="1"/>
</dbReference>
<feature type="transmembrane region" description="Helical" evidence="8">
    <location>
        <begin position="254"/>
        <end position="272"/>
    </location>
</feature>
<evidence type="ECO:0000256" key="7">
    <source>
        <dbReference type="SAM" id="MobiDB-lite"/>
    </source>
</evidence>
<dbReference type="SUPFAM" id="SSF103473">
    <property type="entry name" value="MFS general substrate transporter"/>
    <property type="match status" value="1"/>
</dbReference>
<dbReference type="Proteomes" id="UP000239203">
    <property type="component" value="Unassembled WGS sequence"/>
</dbReference>
<feature type="transmembrane region" description="Helical" evidence="8">
    <location>
        <begin position="374"/>
        <end position="392"/>
    </location>
</feature>
<feature type="transmembrane region" description="Helical" evidence="8">
    <location>
        <begin position="221"/>
        <end position="242"/>
    </location>
</feature>
<keyword evidence="2" id="KW-0813">Transport</keyword>
<keyword evidence="10" id="KW-1185">Reference proteome</keyword>
<dbReference type="PANTHER" id="PTHR23513:SF6">
    <property type="entry name" value="MAJOR FACILITATOR SUPERFAMILY ASSOCIATED DOMAIN-CONTAINING PROTEIN"/>
    <property type="match status" value="1"/>
</dbReference>
<dbReference type="Gene3D" id="1.20.1250.20">
    <property type="entry name" value="MFS general substrate transporter like domains"/>
    <property type="match status" value="1"/>
</dbReference>
<feature type="transmembrane region" description="Helical" evidence="8">
    <location>
        <begin position="161"/>
        <end position="186"/>
    </location>
</feature>
<sequence length="449" mass="46769">MRGSPDRRLGWLLSSSALSNLGDGIGKTAFPLLGASLTRDPVLIGGLSATAFLPWLLFSLVSGAMLDRVDRRRAMLLANSARAALVGALALLVLFDATTIWLLYVMALLIGTVETVADSAAQALIPAVVSRSGLESANGKLQSAEIVGQTFLGGPLGSLTFVAGASLPFLLNSVGFALAALFLLAIRGQYRPRVVGPAPRLRTQLGEGLGWVRRRPLMVRLLVFAAALAAISELAQALLVLYALDGLRLNEAAFGVFALVGGVGGLLGAALTARLTRAMPRRTVLALSVVGCGAAFTAMGLVTEPISASILFGLFAACIVVLNVIIGALRHALIPEHLFGRVLGVWRTAVWGAIPVGALLGGALAAWLDVRAVFLVSGVLQLGLAGALWLVLGHYQREIAALDADEPEPDDPEPIRHEQVMPAPTPEPTRPEPTPAREPVADESATAGA</sequence>
<evidence type="ECO:0000256" key="8">
    <source>
        <dbReference type="SAM" id="Phobius"/>
    </source>
</evidence>
<evidence type="ECO:0000256" key="3">
    <source>
        <dbReference type="ARBA" id="ARBA00022475"/>
    </source>
</evidence>
<protein>
    <submittedName>
        <fullName evidence="9">Putative MFS family arabinose efflux permease</fullName>
    </submittedName>
</protein>
<feature type="region of interest" description="Disordered" evidence="7">
    <location>
        <begin position="403"/>
        <end position="449"/>
    </location>
</feature>
<dbReference type="AlphaFoldDB" id="A0A2S6GBR3"/>
<gene>
    <name evidence="9" type="ORF">CLV40_13912</name>
</gene>
<dbReference type="Pfam" id="PF05977">
    <property type="entry name" value="MFS_3"/>
    <property type="match status" value="1"/>
</dbReference>
<proteinExistence type="predicted"/>
<dbReference type="PANTHER" id="PTHR23513">
    <property type="entry name" value="INTEGRAL MEMBRANE EFFLUX PROTEIN-RELATED"/>
    <property type="match status" value="1"/>
</dbReference>
<evidence type="ECO:0000256" key="5">
    <source>
        <dbReference type="ARBA" id="ARBA00022989"/>
    </source>
</evidence>
<dbReference type="InterPro" id="IPR010290">
    <property type="entry name" value="TM_effector"/>
</dbReference>
<dbReference type="InterPro" id="IPR036259">
    <property type="entry name" value="MFS_trans_sf"/>
</dbReference>
<keyword evidence="5 8" id="KW-1133">Transmembrane helix</keyword>
<dbReference type="GO" id="GO:0005886">
    <property type="term" value="C:plasma membrane"/>
    <property type="evidence" value="ECO:0007669"/>
    <property type="project" value="UniProtKB-SubCell"/>
</dbReference>
<feature type="compositionally biased region" description="Acidic residues" evidence="7">
    <location>
        <begin position="403"/>
        <end position="412"/>
    </location>
</feature>